<dbReference type="PANTHER" id="PTHR37423:SF2">
    <property type="entry name" value="MEMBRANE-BOUND LYTIC MUREIN TRANSGLYCOSYLASE C"/>
    <property type="match status" value="1"/>
</dbReference>
<gene>
    <name evidence="2" type="ORF">D4A47_08495</name>
</gene>
<evidence type="ECO:0000313" key="2">
    <source>
        <dbReference type="EMBL" id="RLL10671.1"/>
    </source>
</evidence>
<feature type="domain" description="Transglycosylase SLT" evidence="1">
    <location>
        <begin position="6"/>
        <end position="118"/>
    </location>
</feature>
<evidence type="ECO:0000259" key="1">
    <source>
        <dbReference type="Pfam" id="PF01464"/>
    </source>
</evidence>
<evidence type="ECO:0000313" key="3">
    <source>
        <dbReference type="Proteomes" id="UP000276301"/>
    </source>
</evidence>
<dbReference type="Pfam" id="PF01464">
    <property type="entry name" value="SLT"/>
    <property type="match status" value="1"/>
</dbReference>
<dbReference type="CDD" id="cd16896">
    <property type="entry name" value="LT_Slt70-like"/>
    <property type="match status" value="1"/>
</dbReference>
<dbReference type="Gene3D" id="1.10.530.10">
    <property type="match status" value="1"/>
</dbReference>
<dbReference type="SUPFAM" id="SSF53955">
    <property type="entry name" value="Lysozyme-like"/>
    <property type="match status" value="1"/>
</dbReference>
<reference evidence="2 3" key="1">
    <citation type="submission" date="2018-10" db="EMBL/GenBank/DDBJ databases">
        <title>Anaerotruncus faecis sp. nov., isolated from human feces.</title>
        <authorList>
            <person name="Wang Y.-J."/>
        </authorList>
    </citation>
    <scope>NUCLEOTIDE SEQUENCE [LARGE SCALE GENOMIC DNA]</scope>
    <source>
        <strain evidence="2 3">22A2-44</strain>
    </source>
</reference>
<dbReference type="RefSeq" id="WP_101549279.1">
    <property type="nucleotide sequence ID" value="NZ_DBFOCN010000085.1"/>
</dbReference>
<name>A0A498CLE3_9FIRM</name>
<dbReference type="PANTHER" id="PTHR37423">
    <property type="entry name" value="SOLUBLE LYTIC MUREIN TRANSGLYCOSYLASE-RELATED"/>
    <property type="match status" value="1"/>
</dbReference>
<sequence length="152" mass="16968">MKYTELIDAACEEKGLDRALVYAVVRTESGFDPRARSNVGAQGLMQLMPDAFDWVQMRKGGGEAPKGEDCFDPATNIEYGTSMLRILLDEFGTVENVLCAYHAGWGSAKQWLGDPAHAPDGEHITDIPFDDTRAYVAKVKKTMEVYRRLYDL</sequence>
<dbReference type="EMBL" id="RCHT01000013">
    <property type="protein sequence ID" value="RLL10671.1"/>
    <property type="molecule type" value="Genomic_DNA"/>
</dbReference>
<organism evidence="2 3">
    <name type="scientific">Anaerotruncus massiliensis</name>
    <name type="common">ex Liu et al. 2021</name>
    <dbReference type="NCBI Taxonomy" id="2321404"/>
    <lineage>
        <taxon>Bacteria</taxon>
        <taxon>Bacillati</taxon>
        <taxon>Bacillota</taxon>
        <taxon>Clostridia</taxon>
        <taxon>Eubacteriales</taxon>
        <taxon>Oscillospiraceae</taxon>
        <taxon>Anaerotruncus</taxon>
    </lineage>
</organism>
<dbReference type="InterPro" id="IPR008258">
    <property type="entry name" value="Transglycosylase_SLT_dom_1"/>
</dbReference>
<proteinExistence type="predicted"/>
<dbReference type="Proteomes" id="UP000276301">
    <property type="component" value="Unassembled WGS sequence"/>
</dbReference>
<dbReference type="InterPro" id="IPR023346">
    <property type="entry name" value="Lysozyme-like_dom_sf"/>
</dbReference>
<dbReference type="AlphaFoldDB" id="A0A498CLE3"/>
<protein>
    <submittedName>
        <fullName evidence="2">Lytic transglycosylase domain-containing protein</fullName>
    </submittedName>
</protein>
<comment type="caution">
    <text evidence="2">The sequence shown here is derived from an EMBL/GenBank/DDBJ whole genome shotgun (WGS) entry which is preliminary data.</text>
</comment>
<keyword evidence="3" id="KW-1185">Reference proteome</keyword>
<accession>A0A498CLE3</accession>